<proteinExistence type="predicted"/>
<evidence type="ECO:0000313" key="1">
    <source>
        <dbReference type="EMBL" id="PON49544.1"/>
    </source>
</evidence>
<evidence type="ECO:0000313" key="2">
    <source>
        <dbReference type="Proteomes" id="UP000237105"/>
    </source>
</evidence>
<protein>
    <submittedName>
        <fullName evidence="1">Uncharacterized protein</fullName>
    </submittedName>
</protein>
<organism evidence="1 2">
    <name type="scientific">Parasponia andersonii</name>
    <name type="common">Sponia andersonii</name>
    <dbReference type="NCBI Taxonomy" id="3476"/>
    <lineage>
        <taxon>Eukaryota</taxon>
        <taxon>Viridiplantae</taxon>
        <taxon>Streptophyta</taxon>
        <taxon>Embryophyta</taxon>
        <taxon>Tracheophyta</taxon>
        <taxon>Spermatophyta</taxon>
        <taxon>Magnoliopsida</taxon>
        <taxon>eudicotyledons</taxon>
        <taxon>Gunneridae</taxon>
        <taxon>Pentapetalae</taxon>
        <taxon>rosids</taxon>
        <taxon>fabids</taxon>
        <taxon>Rosales</taxon>
        <taxon>Cannabaceae</taxon>
        <taxon>Parasponia</taxon>
    </lineage>
</organism>
<sequence>MLTIRSYRVAMVSLSGGLTVAQRYRKICSYYSRGRRLELFSAELLRLWGFLRVAVRKVAMASRENGPDPIDRRCSWWSFWSSGDRVYRTRERECLVWLSGPHGIGLVGMSFLK</sequence>
<dbReference type="OrthoDB" id="10304274at2759"/>
<gene>
    <name evidence="1" type="ORF">PanWU01x14_229560</name>
</gene>
<keyword evidence="2" id="KW-1185">Reference proteome</keyword>
<comment type="caution">
    <text evidence="1">The sequence shown here is derived from an EMBL/GenBank/DDBJ whole genome shotgun (WGS) entry which is preliminary data.</text>
</comment>
<dbReference type="EMBL" id="JXTB01000259">
    <property type="protein sequence ID" value="PON49544.1"/>
    <property type="molecule type" value="Genomic_DNA"/>
</dbReference>
<dbReference type="AlphaFoldDB" id="A0A2P5BL99"/>
<dbReference type="Proteomes" id="UP000237105">
    <property type="component" value="Unassembled WGS sequence"/>
</dbReference>
<reference evidence="2" key="1">
    <citation type="submission" date="2016-06" db="EMBL/GenBank/DDBJ databases">
        <title>Parallel loss of symbiosis genes in relatives of nitrogen-fixing non-legume Parasponia.</title>
        <authorList>
            <person name="Van Velzen R."/>
            <person name="Holmer R."/>
            <person name="Bu F."/>
            <person name="Rutten L."/>
            <person name="Van Zeijl A."/>
            <person name="Liu W."/>
            <person name="Santuari L."/>
            <person name="Cao Q."/>
            <person name="Sharma T."/>
            <person name="Shen D."/>
            <person name="Roswanjaya Y."/>
            <person name="Wardhani T."/>
            <person name="Kalhor M.S."/>
            <person name="Jansen J."/>
            <person name="Van den Hoogen J."/>
            <person name="Gungor B."/>
            <person name="Hartog M."/>
            <person name="Hontelez J."/>
            <person name="Verver J."/>
            <person name="Yang W.-C."/>
            <person name="Schijlen E."/>
            <person name="Repin R."/>
            <person name="Schilthuizen M."/>
            <person name="Schranz E."/>
            <person name="Heidstra R."/>
            <person name="Miyata K."/>
            <person name="Fedorova E."/>
            <person name="Kohlen W."/>
            <person name="Bisseling T."/>
            <person name="Smit S."/>
            <person name="Geurts R."/>
        </authorList>
    </citation>
    <scope>NUCLEOTIDE SEQUENCE [LARGE SCALE GENOMIC DNA]</scope>
    <source>
        <strain evidence="2">cv. WU1-14</strain>
    </source>
</reference>
<accession>A0A2P5BL99</accession>
<name>A0A2P5BL99_PARAD</name>